<sequence>MLVNSLTPALLHPWVKLFSVTANKWLPTFSGSHLLNSSKLDHLLITMRYG</sequence>
<dbReference type="Proteomes" id="UP000053660">
    <property type="component" value="Unassembled WGS sequence"/>
</dbReference>
<organism evidence="1 2">
    <name type="scientific">Oesophagostomum dentatum</name>
    <name type="common">Nodular worm</name>
    <dbReference type="NCBI Taxonomy" id="61180"/>
    <lineage>
        <taxon>Eukaryota</taxon>
        <taxon>Metazoa</taxon>
        <taxon>Ecdysozoa</taxon>
        <taxon>Nematoda</taxon>
        <taxon>Chromadorea</taxon>
        <taxon>Rhabditida</taxon>
        <taxon>Rhabditina</taxon>
        <taxon>Rhabditomorpha</taxon>
        <taxon>Strongyloidea</taxon>
        <taxon>Strongylidae</taxon>
        <taxon>Oesophagostomum</taxon>
    </lineage>
</organism>
<name>A0A0B1SI65_OESDE</name>
<dbReference type="AlphaFoldDB" id="A0A0B1SI65"/>
<gene>
    <name evidence="1" type="ORF">OESDEN_17395</name>
</gene>
<accession>A0A0B1SI65</accession>
<protein>
    <submittedName>
        <fullName evidence="1">Uncharacterized protein</fullName>
    </submittedName>
</protein>
<dbReference type="EMBL" id="KN576370">
    <property type="protein sequence ID" value="KHJ82910.1"/>
    <property type="molecule type" value="Genomic_DNA"/>
</dbReference>
<evidence type="ECO:0000313" key="2">
    <source>
        <dbReference type="Proteomes" id="UP000053660"/>
    </source>
</evidence>
<evidence type="ECO:0000313" key="1">
    <source>
        <dbReference type="EMBL" id="KHJ82910.1"/>
    </source>
</evidence>
<reference evidence="1 2" key="1">
    <citation type="submission" date="2014-03" db="EMBL/GenBank/DDBJ databases">
        <title>Draft genome of the hookworm Oesophagostomum dentatum.</title>
        <authorList>
            <person name="Mitreva M."/>
        </authorList>
    </citation>
    <scope>NUCLEOTIDE SEQUENCE [LARGE SCALE GENOMIC DNA]</scope>
    <source>
        <strain evidence="1 2">OD-Hann</strain>
    </source>
</reference>
<keyword evidence="2" id="KW-1185">Reference proteome</keyword>
<proteinExistence type="predicted"/>